<dbReference type="RefSeq" id="WP_246451630.1">
    <property type="nucleotide sequence ID" value="NZ_JACIBV010000001.1"/>
</dbReference>
<accession>A0A7W5UUH3</accession>
<dbReference type="GeneID" id="95387306"/>
<comment type="caution">
    <text evidence="1">The sequence shown here is derived from an EMBL/GenBank/DDBJ whole genome shotgun (WGS) entry which is preliminary data.</text>
</comment>
<dbReference type="GO" id="GO:0016491">
    <property type="term" value="F:oxidoreductase activity"/>
    <property type="evidence" value="ECO:0007669"/>
    <property type="project" value="InterPro"/>
</dbReference>
<evidence type="ECO:0000313" key="2">
    <source>
        <dbReference type="Proteomes" id="UP000579945"/>
    </source>
</evidence>
<dbReference type="AlphaFoldDB" id="A0A7W5UUH3"/>
<dbReference type="NCBIfam" id="TIGR00026">
    <property type="entry name" value="hi_GC_TIGR00026"/>
    <property type="match status" value="1"/>
</dbReference>
<dbReference type="InterPro" id="IPR012349">
    <property type="entry name" value="Split_barrel_FMN-bd"/>
</dbReference>
<dbReference type="Gene3D" id="2.30.110.10">
    <property type="entry name" value="Electron Transport, Fmn-binding Protein, Chain A"/>
    <property type="match status" value="1"/>
</dbReference>
<organism evidence="1 2">
    <name type="scientific">Nonomuraea dietziae</name>
    <dbReference type="NCBI Taxonomy" id="65515"/>
    <lineage>
        <taxon>Bacteria</taxon>
        <taxon>Bacillati</taxon>
        <taxon>Actinomycetota</taxon>
        <taxon>Actinomycetes</taxon>
        <taxon>Streptosporangiales</taxon>
        <taxon>Streptosporangiaceae</taxon>
        <taxon>Nonomuraea</taxon>
    </lineage>
</organism>
<proteinExistence type="predicted"/>
<gene>
    <name evidence="1" type="ORF">FHR33_000691</name>
</gene>
<dbReference type="InterPro" id="IPR004378">
    <property type="entry name" value="F420H2_quin_Rdtase"/>
</dbReference>
<sequence length="140" mass="15469">MSDRQRALPGRESEIPMPMPLWWGHVNKRVFNPLTIARGKSPVLTHVGRVSGATYRTPLDAHPVDGGYLFILVYGSRSDWVQNVLAAGGARLQVDGREVELAAPRLVGEDEAFQALSDEVARPPRLLRITEFLRLDVATG</sequence>
<dbReference type="Pfam" id="PF04075">
    <property type="entry name" value="F420H2_quin_red"/>
    <property type="match status" value="1"/>
</dbReference>
<dbReference type="Proteomes" id="UP000579945">
    <property type="component" value="Unassembled WGS sequence"/>
</dbReference>
<evidence type="ECO:0000313" key="1">
    <source>
        <dbReference type="EMBL" id="MBB3724831.1"/>
    </source>
</evidence>
<name>A0A7W5UUH3_9ACTN</name>
<dbReference type="EMBL" id="JACIBV010000001">
    <property type="protein sequence ID" value="MBB3724831.1"/>
    <property type="molecule type" value="Genomic_DNA"/>
</dbReference>
<protein>
    <submittedName>
        <fullName evidence="1">Deazaflavin-dependent oxidoreductase (Nitroreductase family)</fullName>
    </submittedName>
</protein>
<keyword evidence="2" id="KW-1185">Reference proteome</keyword>
<reference evidence="1 2" key="1">
    <citation type="submission" date="2020-08" db="EMBL/GenBank/DDBJ databases">
        <title>Sequencing the genomes of 1000 actinobacteria strains.</title>
        <authorList>
            <person name="Klenk H.-P."/>
        </authorList>
    </citation>
    <scope>NUCLEOTIDE SEQUENCE [LARGE SCALE GENOMIC DNA]</scope>
    <source>
        <strain evidence="1 2">DSM 44320</strain>
    </source>
</reference>